<reference evidence="6 7" key="1">
    <citation type="submission" date="2020-08" db="EMBL/GenBank/DDBJ databases">
        <title>Genome public.</title>
        <authorList>
            <person name="Liu C."/>
            <person name="Sun Q."/>
        </authorList>
    </citation>
    <scope>NUCLEOTIDE SEQUENCE [LARGE SCALE GENOMIC DNA]</scope>
    <source>
        <strain evidence="6 7">BX0805</strain>
    </source>
</reference>
<feature type="region of interest" description="Disordered" evidence="3">
    <location>
        <begin position="47"/>
        <end position="78"/>
    </location>
</feature>
<dbReference type="SUPFAM" id="SSF69360">
    <property type="entry name" value="Cell wall binding repeat"/>
    <property type="match status" value="1"/>
</dbReference>
<accession>A0ABR7IB13</accession>
<dbReference type="PANTHER" id="PTHR12411">
    <property type="entry name" value="CYSTEINE PROTEASE FAMILY C1-RELATED"/>
    <property type="match status" value="1"/>
</dbReference>
<dbReference type="Gene3D" id="2.10.270.10">
    <property type="entry name" value="Cholin Binding"/>
    <property type="match status" value="1"/>
</dbReference>
<comment type="caution">
    <text evidence="6">The sequence shown here is derived from an EMBL/GenBank/DDBJ whole genome shotgun (WGS) entry which is preliminary data.</text>
</comment>
<comment type="subcellular location">
    <subcellularLocation>
        <location evidence="1">Cell envelope</location>
    </subcellularLocation>
</comment>
<dbReference type="Gene3D" id="2.60.40.4270">
    <property type="entry name" value="Listeria-Bacteroides repeat domain"/>
    <property type="match status" value="1"/>
</dbReference>
<organism evidence="6 7">
    <name type="scientific">Roseburia yibonii</name>
    <dbReference type="NCBI Taxonomy" id="2763063"/>
    <lineage>
        <taxon>Bacteria</taxon>
        <taxon>Bacillati</taxon>
        <taxon>Bacillota</taxon>
        <taxon>Clostridia</taxon>
        <taxon>Lachnospirales</taxon>
        <taxon>Lachnospiraceae</taxon>
        <taxon>Roseburia</taxon>
    </lineage>
</organism>
<keyword evidence="7" id="KW-1185">Reference proteome</keyword>
<dbReference type="InterPro" id="IPR042229">
    <property type="entry name" value="Listeria/Bacterioides_rpt_sf"/>
</dbReference>
<evidence type="ECO:0000259" key="5">
    <source>
        <dbReference type="SMART" id="SM00645"/>
    </source>
</evidence>
<dbReference type="NCBIfam" id="TIGR02543">
    <property type="entry name" value="List_Bact_rpt"/>
    <property type="match status" value="1"/>
</dbReference>
<dbReference type="InterPro" id="IPR040528">
    <property type="entry name" value="Lectin-like"/>
</dbReference>
<dbReference type="Pfam" id="PF18560">
    <property type="entry name" value="Lectin_like"/>
    <property type="match status" value="1"/>
</dbReference>
<evidence type="ECO:0000256" key="4">
    <source>
        <dbReference type="SAM" id="SignalP"/>
    </source>
</evidence>
<evidence type="ECO:0000313" key="6">
    <source>
        <dbReference type="EMBL" id="MBC5754048.1"/>
    </source>
</evidence>
<dbReference type="SUPFAM" id="SSF54001">
    <property type="entry name" value="Cysteine proteinases"/>
    <property type="match status" value="1"/>
</dbReference>
<protein>
    <submittedName>
        <fullName evidence="6">InlB B-repeat-containing protein</fullName>
    </submittedName>
</protein>
<dbReference type="SMART" id="SM00645">
    <property type="entry name" value="Pept_C1"/>
    <property type="match status" value="1"/>
</dbReference>
<name>A0ABR7IB13_9FIRM</name>
<dbReference type="Pfam" id="PF09479">
    <property type="entry name" value="Flg_new"/>
    <property type="match status" value="1"/>
</dbReference>
<feature type="chain" id="PRO_5045442333" evidence="4">
    <location>
        <begin position="26"/>
        <end position="809"/>
    </location>
</feature>
<feature type="signal peptide" evidence="4">
    <location>
        <begin position="1"/>
        <end position="25"/>
    </location>
</feature>
<proteinExistence type="inferred from homology"/>
<dbReference type="InterPro" id="IPR000668">
    <property type="entry name" value="Peptidase_C1A_C"/>
</dbReference>
<keyword evidence="4" id="KW-0732">Signal</keyword>
<comment type="similarity">
    <text evidence="2">Belongs to the peptidase C1 family.</text>
</comment>
<dbReference type="EMBL" id="JACOQH010000005">
    <property type="protein sequence ID" value="MBC5754048.1"/>
    <property type="molecule type" value="Genomic_DNA"/>
</dbReference>
<dbReference type="Proteomes" id="UP000621540">
    <property type="component" value="Unassembled WGS sequence"/>
</dbReference>
<dbReference type="Pfam" id="PF00112">
    <property type="entry name" value="Peptidase_C1"/>
    <property type="match status" value="1"/>
</dbReference>
<feature type="domain" description="Peptidase C1A papain C-terminal" evidence="5">
    <location>
        <begin position="87"/>
        <end position="342"/>
    </location>
</feature>
<gene>
    <name evidence="6" type="ORF">H8Z76_08405</name>
</gene>
<dbReference type="InterPro" id="IPR013128">
    <property type="entry name" value="Peptidase_C1A"/>
</dbReference>
<dbReference type="RefSeq" id="WP_186982234.1">
    <property type="nucleotide sequence ID" value="NZ_JACOQH010000005.1"/>
</dbReference>
<evidence type="ECO:0000256" key="1">
    <source>
        <dbReference type="ARBA" id="ARBA00004196"/>
    </source>
</evidence>
<dbReference type="InterPro" id="IPR013378">
    <property type="entry name" value="InlB-like_B-rpt"/>
</dbReference>
<evidence type="ECO:0000313" key="7">
    <source>
        <dbReference type="Proteomes" id="UP000621540"/>
    </source>
</evidence>
<dbReference type="InterPro" id="IPR038765">
    <property type="entry name" value="Papain-like_cys_pep_sf"/>
</dbReference>
<evidence type="ECO:0000256" key="2">
    <source>
        <dbReference type="ARBA" id="ARBA00008455"/>
    </source>
</evidence>
<evidence type="ECO:0000256" key="3">
    <source>
        <dbReference type="SAM" id="MobiDB-lite"/>
    </source>
</evidence>
<dbReference type="Gene3D" id="3.90.70.10">
    <property type="entry name" value="Cysteine proteinases"/>
    <property type="match status" value="1"/>
</dbReference>
<dbReference type="InterPro" id="IPR000169">
    <property type="entry name" value="Pept_cys_AS"/>
</dbReference>
<dbReference type="CDD" id="cd02619">
    <property type="entry name" value="Peptidase_C1"/>
    <property type="match status" value="1"/>
</dbReference>
<dbReference type="PROSITE" id="PS00139">
    <property type="entry name" value="THIOL_PROTEASE_CYS"/>
    <property type="match status" value="1"/>
</dbReference>
<sequence length="809" mass="89246">MRKKWLTGALAAFFISGMIPMTLWADTTDSDELTVTDVTLIDDGETVSENEEETEAAGGYLRTTDDMDVPSLSEEDGSEALLRDAEVPSVYNPKASGFTGGYTLPAVRNQNPYGTCWAFASLASSELSLLRSYQTSEDLSELQLAYFTYHSSTDPLGGTEGDSVSCVSDAYPNYLNLGGNYNFSVVSMMNWIGAADETAVPYSKAAATLSSGLDASYEYSYDVAHLQNYYRINIKTDPQEVKKAIMEYGAVGVSYLDRLLAYSYSTNAYYNNTTSGDGHAVTIVGWDDAFSRTNFGSDSSDQPSADGAWLIRNSWGSDDMSRNGYFWMSYADASLSNAAYVFLAEPADNYDHNYQYDGSILSSNLSQSNEFAAANVFTSKAENGEKLKAVSFVPTTSEVTYTVNIYKNLTDPKNPESGTKISEATTTGTTSFAGAYTVKLNQEVDLKKGDTFSVIVKVKKDGQSVGLQMERSESDFDGEFRKSVHCVASAKDGQSFLWGWASDWSKLTWNDYGASDNANFRIKAYTVDAAHTPVSTYTVHFDANGGNVATSSVVVTKGKTYGTLPTPARDGYEFLGWYTDASAGTRIKEDSVVSISADQTLYAHWKQTQVTPSEPETPSGTLVTTYNRISFYRGSDGKLRCYDSNNTLLINRFVFDGSYTYYMQADGTPMKDRLTYHPDGEHIIYLDTEGHEVFTNFQYCPSVGYTCYFDSQGYLYKDQITFVGNSVYYLNANGAMEQSGWFRFANGLDYGFANSDGTLITTGFSYDPYGRVVFYHWNGMVARGLISDGVYYYSMDTTDGHYLGQFPVQ</sequence>